<dbReference type="GO" id="GO:0008270">
    <property type="term" value="F:zinc ion binding"/>
    <property type="evidence" value="ECO:0007669"/>
    <property type="project" value="UniProtKB-KW"/>
</dbReference>
<feature type="domain" description="RING-type" evidence="7">
    <location>
        <begin position="124"/>
        <end position="167"/>
    </location>
</feature>
<keyword evidence="6" id="KW-0812">Transmembrane</keyword>
<dbReference type="InterPro" id="IPR052788">
    <property type="entry name" value="RING-type_E3_ligase_ATL"/>
</dbReference>
<proteinExistence type="predicted"/>
<dbReference type="Pfam" id="PF13639">
    <property type="entry name" value="zf-RING_2"/>
    <property type="match status" value="1"/>
</dbReference>
<evidence type="ECO:0000256" key="5">
    <source>
        <dbReference type="SAM" id="MobiDB-lite"/>
    </source>
</evidence>
<evidence type="ECO:0000313" key="9">
    <source>
        <dbReference type="Proteomes" id="UP000797356"/>
    </source>
</evidence>
<feature type="transmembrane region" description="Helical" evidence="6">
    <location>
        <begin position="35"/>
        <end position="53"/>
    </location>
</feature>
<dbReference type="PANTHER" id="PTHR45798:SF88">
    <property type="entry name" value="RING-H2 FINGER PROTEIN ATL61-RELATED"/>
    <property type="match status" value="1"/>
</dbReference>
<evidence type="ECO:0000256" key="2">
    <source>
        <dbReference type="ARBA" id="ARBA00022771"/>
    </source>
</evidence>
<name>A0A8K0IJB0_COCNU</name>
<accession>A0A8K0IJB0</accession>
<dbReference type="InterPro" id="IPR001841">
    <property type="entry name" value="Znf_RING"/>
</dbReference>
<keyword evidence="2 4" id="KW-0863">Zinc-finger</keyword>
<dbReference type="AlphaFoldDB" id="A0A8K0IJB0"/>
<protein>
    <submittedName>
        <fullName evidence="8">RING-H2 finger protein ATL64-like</fullName>
    </submittedName>
</protein>
<keyword evidence="6" id="KW-1133">Transmembrane helix</keyword>
<dbReference type="SUPFAM" id="SSF57850">
    <property type="entry name" value="RING/U-box"/>
    <property type="match status" value="1"/>
</dbReference>
<dbReference type="Proteomes" id="UP000797356">
    <property type="component" value="Chromosome 9"/>
</dbReference>
<evidence type="ECO:0000256" key="6">
    <source>
        <dbReference type="SAM" id="Phobius"/>
    </source>
</evidence>
<feature type="region of interest" description="Disordered" evidence="5">
    <location>
        <begin position="1"/>
        <end position="20"/>
    </location>
</feature>
<dbReference type="Gene3D" id="3.30.40.10">
    <property type="entry name" value="Zinc/RING finger domain, C3HC4 (zinc finger)"/>
    <property type="match status" value="1"/>
</dbReference>
<organism evidence="8 9">
    <name type="scientific">Cocos nucifera</name>
    <name type="common">Coconut palm</name>
    <dbReference type="NCBI Taxonomy" id="13894"/>
    <lineage>
        <taxon>Eukaryota</taxon>
        <taxon>Viridiplantae</taxon>
        <taxon>Streptophyta</taxon>
        <taxon>Embryophyta</taxon>
        <taxon>Tracheophyta</taxon>
        <taxon>Spermatophyta</taxon>
        <taxon>Magnoliopsida</taxon>
        <taxon>Liliopsida</taxon>
        <taxon>Arecaceae</taxon>
        <taxon>Arecoideae</taxon>
        <taxon>Cocoseae</taxon>
        <taxon>Attaleinae</taxon>
        <taxon>Cocos</taxon>
    </lineage>
</organism>
<dbReference type="EMBL" id="CM017880">
    <property type="protein sequence ID" value="KAG1360958.1"/>
    <property type="molecule type" value="Genomic_DNA"/>
</dbReference>
<keyword evidence="1" id="KW-0479">Metal-binding</keyword>
<comment type="caution">
    <text evidence="8">The sequence shown here is derived from an EMBL/GenBank/DDBJ whole genome shotgun (WGS) entry which is preliminary data.</text>
</comment>
<reference evidence="8" key="1">
    <citation type="journal article" date="2017" name="Gigascience">
        <title>The genome draft of coconut (Cocos nucifera).</title>
        <authorList>
            <person name="Xiao Y."/>
            <person name="Xu P."/>
            <person name="Fan H."/>
            <person name="Baudouin L."/>
            <person name="Xia W."/>
            <person name="Bocs S."/>
            <person name="Xu J."/>
            <person name="Li Q."/>
            <person name="Guo A."/>
            <person name="Zhou L."/>
            <person name="Li J."/>
            <person name="Wu Y."/>
            <person name="Ma Z."/>
            <person name="Armero A."/>
            <person name="Issali A.E."/>
            <person name="Liu N."/>
            <person name="Peng M."/>
            <person name="Yang Y."/>
        </authorList>
    </citation>
    <scope>NUCLEOTIDE SEQUENCE</scope>
    <source>
        <tissue evidence="8">Spear leaf of Hainan Tall coconut</tissue>
    </source>
</reference>
<dbReference type="OrthoDB" id="786957at2759"/>
<keyword evidence="6" id="KW-0472">Membrane</keyword>
<evidence type="ECO:0000256" key="3">
    <source>
        <dbReference type="ARBA" id="ARBA00022833"/>
    </source>
</evidence>
<evidence type="ECO:0000256" key="1">
    <source>
        <dbReference type="ARBA" id="ARBA00022723"/>
    </source>
</evidence>
<dbReference type="PROSITE" id="PS50089">
    <property type="entry name" value="ZF_RING_2"/>
    <property type="match status" value="1"/>
</dbReference>
<evidence type="ECO:0000256" key="4">
    <source>
        <dbReference type="PROSITE-ProRule" id="PRU00175"/>
    </source>
</evidence>
<dbReference type="SMART" id="SM00184">
    <property type="entry name" value="RING"/>
    <property type="match status" value="1"/>
</dbReference>
<dbReference type="InterPro" id="IPR013083">
    <property type="entry name" value="Znf_RING/FYVE/PHD"/>
</dbReference>
<keyword evidence="3" id="KW-0862">Zinc</keyword>
<evidence type="ECO:0000259" key="7">
    <source>
        <dbReference type="PROSITE" id="PS50089"/>
    </source>
</evidence>
<keyword evidence="9" id="KW-1185">Reference proteome</keyword>
<gene>
    <name evidence="8" type="ORF">COCNU_09G004210</name>
</gene>
<sequence length="209" mass="23610">MNSFHENTHHHHHNPRTRLLLSPSEPYRELRIRKTLSIAFVTVFFIAIGYLILNSICDCLHRHRRRLGLRDLDAPSTNHNITIDIVPGGASDAQLRAIPVLVFGSTSSPSSNNGGGGTEEKESCSVCLAEYVEGEEVRVLPRCKHMFHKACIDQWLITRSPFCPICRDKVIERDACRNGDESHRSTSALRMELEVRVNMAPHPHVSPFL</sequence>
<reference evidence="8" key="2">
    <citation type="submission" date="2019-07" db="EMBL/GenBank/DDBJ databases">
        <authorList>
            <person name="Yang Y."/>
            <person name="Bocs S."/>
            <person name="Baudouin L."/>
        </authorList>
    </citation>
    <scope>NUCLEOTIDE SEQUENCE</scope>
    <source>
        <tissue evidence="8">Spear leaf of Hainan Tall coconut</tissue>
    </source>
</reference>
<dbReference type="PANTHER" id="PTHR45798">
    <property type="entry name" value="RING-H2 FINGER PROTEIN ATL61-RELATED-RELATED"/>
    <property type="match status" value="1"/>
</dbReference>
<evidence type="ECO:0000313" key="8">
    <source>
        <dbReference type="EMBL" id="KAG1360958.1"/>
    </source>
</evidence>